<evidence type="ECO:0000256" key="3">
    <source>
        <dbReference type="ARBA" id="ARBA00022475"/>
    </source>
</evidence>
<name>A0ABR5NDU5_BRECH</name>
<feature type="transmembrane region" description="Helical" evidence="9">
    <location>
        <begin position="137"/>
        <end position="158"/>
    </location>
</feature>
<keyword evidence="4" id="KW-0762">Sugar transport</keyword>
<feature type="transmembrane region" description="Helical" evidence="9">
    <location>
        <begin position="252"/>
        <end position="271"/>
    </location>
</feature>
<feature type="transmembrane region" description="Helical" evidence="9">
    <location>
        <begin position="12"/>
        <end position="30"/>
    </location>
</feature>
<keyword evidence="5 9" id="KW-0812">Transmembrane</keyword>
<evidence type="ECO:0000313" key="10">
    <source>
        <dbReference type="EMBL" id="KQL49735.1"/>
    </source>
</evidence>
<keyword evidence="3" id="KW-1003">Cell membrane</keyword>
<dbReference type="Pfam" id="PF03812">
    <property type="entry name" value="KdgT"/>
    <property type="match status" value="1"/>
</dbReference>
<keyword evidence="8 9" id="KW-0472">Membrane</keyword>
<comment type="similarity">
    <text evidence="1">Belongs to the KdgT transporter family.</text>
</comment>
<sequence>MQIKKAMEKVPGGMMLLPLLLGATINTFIPTAGEFFGSYTGALFKGVLPILAVFFVCVGTTIDVRTTPKILKRGGSLLFSKVGASIVVALIASQMIGEGTVLGGLSVLAIVAAMNDTNGGLYLALMDQYGKKEDIAAYPVMTVEAGPFLTMVTLGIVGLSAFPWQTLIGAVLPLAIGMILGNLDKDFRDLFGKAVPAFVPFFAFGLGAGLDFRKVMDAGLVGLFLGVAVILITGTALFFADKLAGGNGVAGIAAATTAGSAAGVPTIVAAANPAYASVAGSATVMVAASAIVTAILVPFITAWWAKRVNVQLNETVSK</sequence>
<feature type="transmembrane region" description="Helical" evidence="9">
    <location>
        <begin position="190"/>
        <end position="208"/>
    </location>
</feature>
<evidence type="ECO:0000256" key="9">
    <source>
        <dbReference type="SAM" id="Phobius"/>
    </source>
</evidence>
<feature type="transmembrane region" description="Helical" evidence="9">
    <location>
        <begin position="102"/>
        <end position="125"/>
    </location>
</feature>
<keyword evidence="11" id="KW-1185">Reference proteome</keyword>
<dbReference type="EMBL" id="LJJB01000007">
    <property type="protein sequence ID" value="KQL49735.1"/>
    <property type="molecule type" value="Genomic_DNA"/>
</dbReference>
<evidence type="ECO:0000256" key="5">
    <source>
        <dbReference type="ARBA" id="ARBA00022692"/>
    </source>
</evidence>
<feature type="transmembrane region" description="Helical" evidence="9">
    <location>
        <begin position="164"/>
        <end position="183"/>
    </location>
</feature>
<feature type="transmembrane region" description="Helical" evidence="9">
    <location>
        <begin position="42"/>
        <end position="64"/>
    </location>
</feature>
<feature type="transmembrane region" description="Helical" evidence="9">
    <location>
        <begin position="283"/>
        <end position="305"/>
    </location>
</feature>
<keyword evidence="2" id="KW-0813">Transport</keyword>
<evidence type="ECO:0000256" key="6">
    <source>
        <dbReference type="ARBA" id="ARBA00022847"/>
    </source>
</evidence>
<keyword evidence="7 9" id="KW-1133">Transmembrane helix</keyword>
<evidence type="ECO:0000256" key="1">
    <source>
        <dbReference type="ARBA" id="ARBA00006430"/>
    </source>
</evidence>
<keyword evidence="6" id="KW-0769">Symport</keyword>
<proteinExistence type="inferred from homology"/>
<dbReference type="Proteomes" id="UP000051063">
    <property type="component" value="Unassembled WGS sequence"/>
</dbReference>
<feature type="transmembrane region" description="Helical" evidence="9">
    <location>
        <begin position="76"/>
        <end position="96"/>
    </location>
</feature>
<protein>
    <submittedName>
        <fullName evidence="10">2-keto-3-deoxygluconate permease</fullName>
    </submittedName>
</protein>
<accession>A0ABR5NDU5</accession>
<evidence type="ECO:0000256" key="7">
    <source>
        <dbReference type="ARBA" id="ARBA00022989"/>
    </source>
</evidence>
<dbReference type="InterPro" id="IPR004684">
    <property type="entry name" value="2keto-3dGluconate_permease"/>
</dbReference>
<feature type="transmembrane region" description="Helical" evidence="9">
    <location>
        <begin position="220"/>
        <end position="240"/>
    </location>
</feature>
<organism evidence="10 11">
    <name type="scientific">Brevibacillus choshinensis</name>
    <dbReference type="NCBI Taxonomy" id="54911"/>
    <lineage>
        <taxon>Bacteria</taxon>
        <taxon>Bacillati</taxon>
        <taxon>Bacillota</taxon>
        <taxon>Bacilli</taxon>
        <taxon>Bacillales</taxon>
        <taxon>Paenibacillaceae</taxon>
        <taxon>Brevibacillus</taxon>
    </lineage>
</organism>
<dbReference type="RefSeq" id="WP_055744051.1">
    <property type="nucleotide sequence ID" value="NZ_JARTHT010000002.1"/>
</dbReference>
<reference evidence="10 11" key="1">
    <citation type="submission" date="2015-09" db="EMBL/GenBank/DDBJ databases">
        <title>Genome sequencing project for genomic taxonomy and phylogenomics of Bacillus-like bacteria.</title>
        <authorList>
            <person name="Liu B."/>
            <person name="Wang J."/>
            <person name="Zhu Y."/>
            <person name="Liu G."/>
            <person name="Chen Q."/>
            <person name="Chen Z."/>
            <person name="Lan J."/>
            <person name="Che J."/>
            <person name="Ge C."/>
            <person name="Shi H."/>
            <person name="Pan Z."/>
            <person name="Liu X."/>
        </authorList>
    </citation>
    <scope>NUCLEOTIDE SEQUENCE [LARGE SCALE GENOMIC DNA]</scope>
    <source>
        <strain evidence="10 11">DSM 8552</strain>
    </source>
</reference>
<evidence type="ECO:0000313" key="11">
    <source>
        <dbReference type="Proteomes" id="UP000051063"/>
    </source>
</evidence>
<evidence type="ECO:0000256" key="8">
    <source>
        <dbReference type="ARBA" id="ARBA00023136"/>
    </source>
</evidence>
<evidence type="ECO:0000256" key="2">
    <source>
        <dbReference type="ARBA" id="ARBA00022448"/>
    </source>
</evidence>
<gene>
    <name evidence="10" type="ORF">AN963_08460</name>
</gene>
<evidence type="ECO:0000256" key="4">
    <source>
        <dbReference type="ARBA" id="ARBA00022597"/>
    </source>
</evidence>
<comment type="caution">
    <text evidence="10">The sequence shown here is derived from an EMBL/GenBank/DDBJ whole genome shotgun (WGS) entry which is preliminary data.</text>
</comment>